<name>A0ABV1A3W0_9TELE</name>
<keyword evidence="3" id="KW-1185">Reference proteome</keyword>
<comment type="caution">
    <text evidence="2">The sequence shown here is derived from an EMBL/GenBank/DDBJ whole genome shotgun (WGS) entry which is preliminary data.</text>
</comment>
<feature type="region of interest" description="Disordered" evidence="1">
    <location>
        <begin position="83"/>
        <end position="106"/>
    </location>
</feature>
<evidence type="ECO:0000313" key="2">
    <source>
        <dbReference type="EMBL" id="MEQ2312331.1"/>
    </source>
</evidence>
<sequence length="106" mass="10898">MGVLGGSSQKTSVTECRRSLAPEASAGVPRSLISRGAIRRQTGSTSTPECFAKSGFQDQATLPLGGGPQSELNRNRCLGSVPAGSLQIWSPGPSEPCPPSYVARPG</sequence>
<evidence type="ECO:0000313" key="3">
    <source>
        <dbReference type="Proteomes" id="UP001469553"/>
    </source>
</evidence>
<reference evidence="2 3" key="1">
    <citation type="submission" date="2021-06" db="EMBL/GenBank/DDBJ databases">
        <authorList>
            <person name="Palmer J.M."/>
        </authorList>
    </citation>
    <scope>NUCLEOTIDE SEQUENCE [LARGE SCALE GENOMIC DNA]</scope>
    <source>
        <strain evidence="2 3">AS_MEX2019</strain>
        <tissue evidence="2">Muscle</tissue>
    </source>
</reference>
<feature type="region of interest" description="Disordered" evidence="1">
    <location>
        <begin position="1"/>
        <end position="51"/>
    </location>
</feature>
<dbReference type="Proteomes" id="UP001469553">
    <property type="component" value="Unassembled WGS sequence"/>
</dbReference>
<accession>A0ABV1A3W0</accession>
<gene>
    <name evidence="2" type="ORF">AMECASPLE_029826</name>
</gene>
<protein>
    <submittedName>
        <fullName evidence="2">Uncharacterized protein</fullName>
    </submittedName>
</protein>
<feature type="compositionally biased region" description="Polar residues" evidence="1">
    <location>
        <begin position="1"/>
        <end position="14"/>
    </location>
</feature>
<evidence type="ECO:0000256" key="1">
    <source>
        <dbReference type="SAM" id="MobiDB-lite"/>
    </source>
</evidence>
<dbReference type="EMBL" id="JAHRIP010078699">
    <property type="protein sequence ID" value="MEQ2312331.1"/>
    <property type="molecule type" value="Genomic_DNA"/>
</dbReference>
<proteinExistence type="predicted"/>
<organism evidence="2 3">
    <name type="scientific">Ameca splendens</name>
    <dbReference type="NCBI Taxonomy" id="208324"/>
    <lineage>
        <taxon>Eukaryota</taxon>
        <taxon>Metazoa</taxon>
        <taxon>Chordata</taxon>
        <taxon>Craniata</taxon>
        <taxon>Vertebrata</taxon>
        <taxon>Euteleostomi</taxon>
        <taxon>Actinopterygii</taxon>
        <taxon>Neopterygii</taxon>
        <taxon>Teleostei</taxon>
        <taxon>Neoteleostei</taxon>
        <taxon>Acanthomorphata</taxon>
        <taxon>Ovalentaria</taxon>
        <taxon>Atherinomorphae</taxon>
        <taxon>Cyprinodontiformes</taxon>
        <taxon>Goodeidae</taxon>
        <taxon>Ameca</taxon>
    </lineage>
</organism>